<comment type="subcellular location">
    <subcellularLocation>
        <location evidence="1">Membrane</location>
        <topology evidence="1">Multi-pass membrane protein</topology>
    </subcellularLocation>
</comment>
<evidence type="ECO:0000256" key="4">
    <source>
        <dbReference type="ARBA" id="ARBA00022989"/>
    </source>
</evidence>
<name>A0A0H4WZX5_9BACT</name>
<feature type="transmembrane region" description="Helical" evidence="6">
    <location>
        <begin position="171"/>
        <end position="189"/>
    </location>
</feature>
<evidence type="ECO:0000313" key="7">
    <source>
        <dbReference type="EMBL" id="AKQ67163.1"/>
    </source>
</evidence>
<feature type="transmembrane region" description="Helical" evidence="6">
    <location>
        <begin position="63"/>
        <end position="82"/>
    </location>
</feature>
<dbReference type="PANTHER" id="PTHR23291">
    <property type="entry name" value="BAX INHIBITOR-RELATED"/>
    <property type="match status" value="1"/>
</dbReference>
<evidence type="ECO:0000256" key="5">
    <source>
        <dbReference type="ARBA" id="ARBA00023136"/>
    </source>
</evidence>
<dbReference type="KEGG" id="mym:A176_004075"/>
<keyword evidence="5 6" id="KW-0472">Membrane</keyword>
<accession>A0A0H4WZX5</accession>
<comment type="similarity">
    <text evidence="2 6">Belongs to the BI1 family.</text>
</comment>
<dbReference type="PATRIC" id="fig|1297742.4.peg.4121"/>
<dbReference type="RefSeq" id="WP_002639209.1">
    <property type="nucleotide sequence ID" value="NZ_CP012109.1"/>
</dbReference>
<evidence type="ECO:0000256" key="6">
    <source>
        <dbReference type="RuleBase" id="RU004379"/>
    </source>
</evidence>
<dbReference type="CDD" id="cd10432">
    <property type="entry name" value="BI-1-like_bacterial"/>
    <property type="match status" value="1"/>
</dbReference>
<sequence length="236" mass="25178">MAWETSGWQASSSDAADSILVQESQRAFMSRVHGWMFIGLLVTGFTAALTFSNPAVFETVIQWRLGFIVAQLGAVFALSFLAPRLSGPVAGVLFLGYSALTGMTLSVLMAIYTMGSLAQAFFLTAAVYGAMAIYGTVTKKNLSAWGTFLFMGLVGVVLASIMNLFLRSDAMGFVVACASVVVFAGLTAYDTQKLRAMHAGAGYNSIAALSIVGALRLYLDFINLFIALLRLTGSRR</sequence>
<reference evidence="7 8" key="1">
    <citation type="journal article" date="2016" name="PLoS ONE">
        <title>Complete Genome Sequence and Comparative Genomics of a Novel Myxobacterium Myxococcus hansupus.</title>
        <authorList>
            <person name="Sharma G."/>
            <person name="Narwani T."/>
            <person name="Subramanian S."/>
        </authorList>
    </citation>
    <scope>NUCLEOTIDE SEQUENCE [LARGE SCALE GENOMIC DNA]</scope>
    <source>
        <strain evidence="8">mixupus</strain>
    </source>
</reference>
<feature type="transmembrane region" description="Helical" evidence="6">
    <location>
        <begin position="144"/>
        <end position="165"/>
    </location>
</feature>
<dbReference type="PANTHER" id="PTHR23291:SF50">
    <property type="entry name" value="PROTEIN LIFEGUARD 4"/>
    <property type="match status" value="1"/>
</dbReference>
<organism evidence="7 8">
    <name type="scientific">Pseudomyxococcus hansupus</name>
    <dbReference type="NCBI Taxonomy" id="1297742"/>
    <lineage>
        <taxon>Bacteria</taxon>
        <taxon>Pseudomonadati</taxon>
        <taxon>Myxococcota</taxon>
        <taxon>Myxococcia</taxon>
        <taxon>Myxococcales</taxon>
        <taxon>Cystobacterineae</taxon>
        <taxon>Myxococcaceae</taxon>
        <taxon>Pseudomyxococcus</taxon>
    </lineage>
</organism>
<dbReference type="OrthoDB" id="9793828at2"/>
<evidence type="ECO:0000256" key="1">
    <source>
        <dbReference type="ARBA" id="ARBA00004141"/>
    </source>
</evidence>
<dbReference type="eggNOG" id="COG0670">
    <property type="taxonomic scope" value="Bacteria"/>
</dbReference>
<dbReference type="STRING" id="1297742.A176_004075"/>
<feature type="transmembrane region" description="Helical" evidence="6">
    <location>
        <begin position="118"/>
        <end position="137"/>
    </location>
</feature>
<evidence type="ECO:0000256" key="3">
    <source>
        <dbReference type="ARBA" id="ARBA00022692"/>
    </source>
</evidence>
<keyword evidence="3 6" id="KW-0812">Transmembrane</keyword>
<feature type="transmembrane region" description="Helical" evidence="6">
    <location>
        <begin position="32"/>
        <end position="51"/>
    </location>
</feature>
<keyword evidence="4 6" id="KW-1133">Transmembrane helix</keyword>
<feature type="transmembrane region" description="Helical" evidence="6">
    <location>
        <begin position="201"/>
        <end position="219"/>
    </location>
</feature>
<evidence type="ECO:0000256" key="2">
    <source>
        <dbReference type="ARBA" id="ARBA00010350"/>
    </source>
</evidence>
<dbReference type="Proteomes" id="UP000009026">
    <property type="component" value="Chromosome"/>
</dbReference>
<protein>
    <submittedName>
        <fullName evidence="7">Putative membrane protein</fullName>
    </submittedName>
</protein>
<gene>
    <name evidence="7" type="ORF">A176_004075</name>
</gene>
<proteinExistence type="inferred from homology"/>
<evidence type="ECO:0000313" key="8">
    <source>
        <dbReference type="Proteomes" id="UP000009026"/>
    </source>
</evidence>
<dbReference type="InterPro" id="IPR006214">
    <property type="entry name" value="Bax_inhibitor_1-related"/>
</dbReference>
<dbReference type="AlphaFoldDB" id="A0A0H4WZX5"/>
<dbReference type="Pfam" id="PF01027">
    <property type="entry name" value="Bax1-I"/>
    <property type="match status" value="1"/>
</dbReference>
<feature type="transmembrane region" description="Helical" evidence="6">
    <location>
        <begin position="89"/>
        <end position="112"/>
    </location>
</feature>
<dbReference type="EMBL" id="CP012109">
    <property type="protein sequence ID" value="AKQ67163.1"/>
    <property type="molecule type" value="Genomic_DNA"/>
</dbReference>
<keyword evidence="8" id="KW-1185">Reference proteome</keyword>
<dbReference type="GO" id="GO:0005886">
    <property type="term" value="C:plasma membrane"/>
    <property type="evidence" value="ECO:0007669"/>
    <property type="project" value="TreeGrafter"/>
</dbReference>